<dbReference type="InterPro" id="IPR016163">
    <property type="entry name" value="Ald_DH_C"/>
</dbReference>
<dbReference type="InterPro" id="IPR016161">
    <property type="entry name" value="Ald_DH/histidinol_DH"/>
</dbReference>
<comment type="caution">
    <text evidence="5">The sequence shown here is derived from an EMBL/GenBank/DDBJ whole genome shotgun (WGS) entry which is preliminary data.</text>
</comment>
<comment type="similarity">
    <text evidence="3">Belongs to the aldehyde dehydrogenase family.</text>
</comment>
<dbReference type="InterPro" id="IPR015590">
    <property type="entry name" value="Aldehyde_DH_dom"/>
</dbReference>
<evidence type="ECO:0000256" key="1">
    <source>
        <dbReference type="ARBA" id="ARBA00023002"/>
    </source>
</evidence>
<feature type="active site" evidence="2">
    <location>
        <position position="258"/>
    </location>
</feature>
<evidence type="ECO:0000313" key="5">
    <source>
        <dbReference type="EMBL" id="MFD1813011.1"/>
    </source>
</evidence>
<dbReference type="PANTHER" id="PTHR43353">
    <property type="entry name" value="SUCCINATE-SEMIALDEHYDE DEHYDROGENASE, MITOCHONDRIAL"/>
    <property type="match status" value="1"/>
</dbReference>
<proteinExistence type="inferred from homology"/>
<accession>A0ABW4P4R7</accession>
<name>A0ABW4P4R7_9NOCA</name>
<dbReference type="InterPro" id="IPR016162">
    <property type="entry name" value="Ald_DH_N"/>
</dbReference>
<evidence type="ECO:0000313" key="6">
    <source>
        <dbReference type="Proteomes" id="UP001597286"/>
    </source>
</evidence>
<dbReference type="CDD" id="cd07103">
    <property type="entry name" value="ALDH_F5_SSADH_GabD"/>
    <property type="match status" value="1"/>
</dbReference>
<dbReference type="InterPro" id="IPR050740">
    <property type="entry name" value="Aldehyde_DH_Superfamily"/>
</dbReference>
<dbReference type="SUPFAM" id="SSF53720">
    <property type="entry name" value="ALDH-like"/>
    <property type="match status" value="1"/>
</dbReference>
<keyword evidence="1 3" id="KW-0560">Oxidoreductase</keyword>
<dbReference type="Pfam" id="PF00171">
    <property type="entry name" value="Aldedh"/>
    <property type="match status" value="1"/>
</dbReference>
<evidence type="ECO:0000256" key="2">
    <source>
        <dbReference type="PROSITE-ProRule" id="PRU10007"/>
    </source>
</evidence>
<dbReference type="InterPro" id="IPR029510">
    <property type="entry name" value="Ald_DH_CS_GLU"/>
</dbReference>
<dbReference type="EC" id="1.2.1.-" evidence="5"/>
<dbReference type="PANTHER" id="PTHR43353:SF5">
    <property type="entry name" value="SUCCINATE-SEMIALDEHYDE DEHYDROGENASE, MITOCHONDRIAL"/>
    <property type="match status" value="1"/>
</dbReference>
<evidence type="ECO:0000256" key="3">
    <source>
        <dbReference type="RuleBase" id="RU003345"/>
    </source>
</evidence>
<dbReference type="Proteomes" id="UP001597286">
    <property type="component" value="Unassembled WGS sequence"/>
</dbReference>
<dbReference type="Gene3D" id="3.40.605.10">
    <property type="entry name" value="Aldehyde Dehydrogenase, Chain A, domain 1"/>
    <property type="match status" value="1"/>
</dbReference>
<feature type="domain" description="Aldehyde dehydrogenase" evidence="4">
    <location>
        <begin position="28"/>
        <end position="481"/>
    </location>
</feature>
<organism evidence="5 6">
    <name type="scientific">Rhodococcus gannanensis</name>
    <dbReference type="NCBI Taxonomy" id="1960308"/>
    <lineage>
        <taxon>Bacteria</taxon>
        <taxon>Bacillati</taxon>
        <taxon>Actinomycetota</taxon>
        <taxon>Actinomycetes</taxon>
        <taxon>Mycobacteriales</taxon>
        <taxon>Nocardiaceae</taxon>
        <taxon>Rhodococcus</taxon>
    </lineage>
</organism>
<keyword evidence="6" id="KW-1185">Reference proteome</keyword>
<reference evidence="6" key="1">
    <citation type="journal article" date="2019" name="Int. J. Syst. Evol. Microbiol.">
        <title>The Global Catalogue of Microorganisms (GCM) 10K type strain sequencing project: providing services to taxonomists for standard genome sequencing and annotation.</title>
        <authorList>
            <consortium name="The Broad Institute Genomics Platform"/>
            <consortium name="The Broad Institute Genome Sequencing Center for Infectious Disease"/>
            <person name="Wu L."/>
            <person name="Ma J."/>
        </authorList>
    </citation>
    <scope>NUCLEOTIDE SEQUENCE [LARGE SCALE GENOMIC DNA]</scope>
    <source>
        <strain evidence="6">DT72</strain>
    </source>
</reference>
<gene>
    <name evidence="5" type="ORF">ACFSJG_12350</name>
</gene>
<protein>
    <submittedName>
        <fullName evidence="5">NAD-dependent succinate-semialdehyde dehydrogenase</fullName>
        <ecNumber evidence="5">1.2.1.-</ecNumber>
    </submittedName>
</protein>
<dbReference type="Gene3D" id="3.40.309.10">
    <property type="entry name" value="Aldehyde Dehydrogenase, Chain A, domain 2"/>
    <property type="match status" value="1"/>
</dbReference>
<dbReference type="RefSeq" id="WP_378485516.1">
    <property type="nucleotide sequence ID" value="NZ_JBHUFB010000010.1"/>
</dbReference>
<dbReference type="PROSITE" id="PS00687">
    <property type="entry name" value="ALDEHYDE_DEHYDR_GLU"/>
    <property type="match status" value="1"/>
</dbReference>
<evidence type="ECO:0000259" key="4">
    <source>
        <dbReference type="Pfam" id="PF00171"/>
    </source>
</evidence>
<sequence>MSNFDALLASVPTGLWIDGTESDAAAGGRFDVQDPATGQVLTSVADATEQDATRALDSACRVQRDWAATPPRRRAEILRAAWQLVTDRAEDFALLMTLEMGKALPESRNEVAYGAEFLRWFSEEAPRIQGRYTTSPSGSGRILVTKAPVGPCLAITPWNFPLAMGTRKIGPALAAGCTMIVKPASSTPLTMQLLAQVFADAGLPGGVLSVLPTSNAGAVSGPLMADPRLRKVTFTGSTGVGRRLIEQSAPQVLRVSMELGGNAPFIVFDDADVDAAVDGAVAAKMRNGGEACTAANRLIVANAVREQFTVKLTERIAAMVVGPGYEEGTQVGPLIDAQQRSSVAELVDEAVAAGARVRTGGAVIDGPGYYYQPTVLDNVPAGSRIVAEEIFGPVAAITGFDTEDEAIAAANSTEFGLAAYIYTQSLDRSLRVADALESGMVGVNRGVISDPAAPFGGVKQSGLGSEGGTEGIEEYLETKYVALPI</sequence>
<dbReference type="EMBL" id="JBHUFB010000010">
    <property type="protein sequence ID" value="MFD1813011.1"/>
    <property type="molecule type" value="Genomic_DNA"/>
</dbReference>
<dbReference type="GO" id="GO:0016491">
    <property type="term" value="F:oxidoreductase activity"/>
    <property type="evidence" value="ECO:0007669"/>
    <property type="project" value="UniProtKB-KW"/>
</dbReference>